<accession>A0A7H9BWV5</accession>
<reference evidence="1 2" key="1">
    <citation type="submission" date="2020-07" db="EMBL/GenBank/DDBJ databases">
        <title>The complete genome of Paracoccus pantotrophus ACCC 10489.</title>
        <authorList>
            <person name="Si Y."/>
        </authorList>
    </citation>
    <scope>NUCLEOTIDE SEQUENCE [LARGE SCALE GENOMIC DNA]</scope>
    <source>
        <strain evidence="1 2">ACCC10489</strain>
    </source>
</reference>
<evidence type="ECO:0000313" key="2">
    <source>
        <dbReference type="Proteomes" id="UP000509322"/>
    </source>
</evidence>
<dbReference type="Proteomes" id="UP000509322">
    <property type="component" value="Chromosome 2"/>
</dbReference>
<proteinExistence type="predicted"/>
<organism evidence="1 2">
    <name type="scientific">Paracoccus pantotrophus</name>
    <name type="common">Thiosphaera pantotropha</name>
    <dbReference type="NCBI Taxonomy" id="82367"/>
    <lineage>
        <taxon>Bacteria</taxon>
        <taxon>Pseudomonadati</taxon>
        <taxon>Pseudomonadota</taxon>
        <taxon>Alphaproteobacteria</taxon>
        <taxon>Rhodobacterales</taxon>
        <taxon>Paracoccaceae</taxon>
        <taxon>Paracoccus</taxon>
    </lineage>
</organism>
<sequence>MRTHRDRHGNAYRAGAREGVGDFLADLLALTPPSTHDDLKKLARNVLSRPKYRRVSPKTAMNGGPNVAKQ</sequence>
<protein>
    <submittedName>
        <fullName evidence="1">Uncharacterized protein</fullName>
    </submittedName>
</protein>
<dbReference type="AlphaFoldDB" id="A0A7H9BWV5"/>
<evidence type="ECO:0000313" key="1">
    <source>
        <dbReference type="EMBL" id="QLH15867.1"/>
    </source>
</evidence>
<dbReference type="EMBL" id="CP058690">
    <property type="protein sequence ID" value="QLH15867.1"/>
    <property type="molecule type" value="Genomic_DNA"/>
</dbReference>
<gene>
    <name evidence="1" type="ORF">HYQ43_17190</name>
</gene>
<dbReference type="RefSeq" id="WP_179921775.1">
    <property type="nucleotide sequence ID" value="NZ_CP058690.1"/>
</dbReference>
<name>A0A7H9BWV5_PARPN</name>